<protein>
    <recommendedName>
        <fullName evidence="2">Huntingtin</fullName>
    </recommendedName>
</protein>
<accession>A0A0K8SGM1</accession>
<name>A0A0K8SGM1_LYGHE</name>
<organism evidence="1">
    <name type="scientific">Lygus hesperus</name>
    <name type="common">Western plant bug</name>
    <dbReference type="NCBI Taxonomy" id="30085"/>
    <lineage>
        <taxon>Eukaryota</taxon>
        <taxon>Metazoa</taxon>
        <taxon>Ecdysozoa</taxon>
        <taxon>Arthropoda</taxon>
        <taxon>Hexapoda</taxon>
        <taxon>Insecta</taxon>
        <taxon>Pterygota</taxon>
        <taxon>Neoptera</taxon>
        <taxon>Paraneoptera</taxon>
        <taxon>Hemiptera</taxon>
        <taxon>Heteroptera</taxon>
        <taxon>Panheteroptera</taxon>
        <taxon>Cimicomorpha</taxon>
        <taxon>Miridae</taxon>
        <taxon>Mirini</taxon>
        <taxon>Lygus</taxon>
    </lineage>
</organism>
<dbReference type="InterPro" id="IPR016024">
    <property type="entry name" value="ARM-type_fold"/>
</dbReference>
<sequence>MAASDKLHKALEALNIIHSSTTPSDDVILKNKEKIGLCVLVTDMMCSPDTKIAPNFSYLLSHSMETLLKLCDDQDSNIRMIADECLNRIIKVQMHTNASKINLELHKEIKRNGPARSLRAALWRFAELAHLIRPAKGRPYMQSLAPCVIKIAARSEEAVLETLASALPKILSSLGPFMNDNEAKQLINVFMKNIHSENAVLRRTAASSILGICIHSQKPQAFVIHTITSLLDLVLPVKDDLSSYTILGVLNCLRSLIPHVANDGKETFLRGSFGVKRKTNKQVTLSIDSIIQIFELCLHWTQHSDHNVTTAALETLNELLTTPPKDLITILIDSHGLGRSRILTAPLKKLSSKALSEVSVATISAVDDSQLLDADDDLSSSKVSAWLQGTVREPHLSPSQLPLQRSLLSHSTLDSLSDYPDSESLASEDISLLLKEETRLPSPEPEVFMSRDSPSPPPNINLIMDWDIGNVTDGDLCPLLFCARRLVTAFLIPECSSVRVSVRALALSCLCQVLKFILKCLLKNWIGEARKRLQESSMFMMSYDYAIIQIHS</sequence>
<dbReference type="InterPro" id="IPR028426">
    <property type="entry name" value="Huntingtin_fam"/>
</dbReference>
<dbReference type="InterPro" id="IPR048411">
    <property type="entry name" value="Htt_N_HEAT_rpt-1"/>
</dbReference>
<dbReference type="PANTHER" id="PTHR10170">
    <property type="entry name" value="HUNTINGTON DISEASE PROTEIN"/>
    <property type="match status" value="1"/>
</dbReference>
<dbReference type="GO" id="GO:0005737">
    <property type="term" value="C:cytoplasm"/>
    <property type="evidence" value="ECO:0007669"/>
    <property type="project" value="InterPro"/>
</dbReference>
<dbReference type="EMBL" id="GBRD01013567">
    <property type="protein sequence ID" value="JAG52259.1"/>
    <property type="molecule type" value="Transcribed_RNA"/>
</dbReference>
<proteinExistence type="predicted"/>
<dbReference type="SUPFAM" id="SSF48371">
    <property type="entry name" value="ARM repeat"/>
    <property type="match status" value="1"/>
</dbReference>
<dbReference type="InterPro" id="IPR000091">
    <property type="entry name" value="Huntingtin"/>
</dbReference>
<evidence type="ECO:0000313" key="1">
    <source>
        <dbReference type="EMBL" id="JAG52259.1"/>
    </source>
</evidence>
<dbReference type="PRINTS" id="PR00375">
    <property type="entry name" value="HUNTINGTIN"/>
</dbReference>
<reference evidence="1" key="1">
    <citation type="submission" date="2014-09" db="EMBL/GenBank/DDBJ databases">
        <authorList>
            <person name="Magalhaes I.L.F."/>
            <person name="Oliveira U."/>
            <person name="Santos F.R."/>
            <person name="Vidigal T.H.D.A."/>
            <person name="Brescovit A.D."/>
            <person name="Santos A.J."/>
        </authorList>
    </citation>
    <scope>NUCLEOTIDE SEQUENCE</scope>
</reference>
<evidence type="ECO:0008006" key="2">
    <source>
        <dbReference type="Google" id="ProtNLM"/>
    </source>
</evidence>
<dbReference type="GO" id="GO:0005634">
    <property type="term" value="C:nucleus"/>
    <property type="evidence" value="ECO:0007669"/>
    <property type="project" value="InterPro"/>
</dbReference>
<dbReference type="Pfam" id="PF20926">
    <property type="entry name" value="Htt_N-HEAT_1"/>
    <property type="match status" value="1"/>
</dbReference>
<dbReference type="Gene3D" id="1.25.10.10">
    <property type="entry name" value="Leucine-rich Repeat Variant"/>
    <property type="match status" value="1"/>
</dbReference>
<dbReference type="PANTHER" id="PTHR10170:SF10">
    <property type="entry name" value="HUNTINGTIN"/>
    <property type="match status" value="1"/>
</dbReference>
<dbReference type="InterPro" id="IPR011989">
    <property type="entry name" value="ARM-like"/>
</dbReference>
<dbReference type="AlphaFoldDB" id="A0A0K8SGM1"/>